<reference evidence="8" key="1">
    <citation type="submission" date="2020-12" db="UniProtKB">
        <authorList>
            <consortium name="WormBaseParasite"/>
        </authorList>
    </citation>
    <scope>IDENTIFICATION</scope>
    <source>
        <strain evidence="8">MHco3</strain>
    </source>
</reference>
<evidence type="ECO:0000313" key="8">
    <source>
        <dbReference type="WBParaSite" id="HCON_00029880-00002"/>
    </source>
</evidence>
<dbReference type="PANTHER" id="PTHR43763:SF6">
    <property type="entry name" value="XAA-PRO AMINOPEPTIDASE 1"/>
    <property type="match status" value="1"/>
</dbReference>
<dbReference type="InterPro" id="IPR036005">
    <property type="entry name" value="Creatinase/aminopeptidase-like"/>
</dbReference>
<proteinExistence type="inferred from homology"/>
<dbReference type="InterPro" id="IPR050422">
    <property type="entry name" value="X-Pro_aminopeptidase_P"/>
</dbReference>
<dbReference type="InterPro" id="IPR029149">
    <property type="entry name" value="Creatin/AminoP/Spt16_N"/>
</dbReference>
<name>A0A7I4Y0W1_HAECO</name>
<feature type="domain" description="Peptidase M24" evidence="4">
    <location>
        <begin position="342"/>
        <end position="564"/>
    </location>
</feature>
<evidence type="ECO:0000259" key="4">
    <source>
        <dbReference type="Pfam" id="PF00557"/>
    </source>
</evidence>
<keyword evidence="3" id="KW-0378">Hydrolase</keyword>
<dbReference type="InterPro" id="IPR033740">
    <property type="entry name" value="Pept_M24B"/>
</dbReference>
<dbReference type="Pfam" id="PF01321">
    <property type="entry name" value="Creatinase_N"/>
    <property type="match status" value="1"/>
</dbReference>
<evidence type="ECO:0000259" key="6">
    <source>
        <dbReference type="Pfam" id="PF16188"/>
    </source>
</evidence>
<organism evidence="7 8">
    <name type="scientific">Haemonchus contortus</name>
    <name type="common">Barber pole worm</name>
    <dbReference type="NCBI Taxonomy" id="6289"/>
    <lineage>
        <taxon>Eukaryota</taxon>
        <taxon>Metazoa</taxon>
        <taxon>Ecdysozoa</taxon>
        <taxon>Nematoda</taxon>
        <taxon>Chromadorea</taxon>
        <taxon>Rhabditida</taxon>
        <taxon>Rhabditina</taxon>
        <taxon>Rhabditomorpha</taxon>
        <taxon>Strongyloidea</taxon>
        <taxon>Trichostrongylidae</taxon>
        <taxon>Haemonchus</taxon>
    </lineage>
</organism>
<dbReference type="Gene3D" id="3.40.350.10">
    <property type="entry name" value="Creatinase/prolidase N-terminal domain"/>
    <property type="match status" value="2"/>
</dbReference>
<sequence>MLVIEGIKFYFLCRYIRFSLAKTMSTKADLLRSLFSSQKVLSVTKGTPIKAYLLPSTDAHQSEYLADHDFRVKFLTGFTGSNAYVAVTNDKAVLWTDGRYFIQAAEQLVPPFTLIKQGQSDSITVEDFIAGNLNDGDWIGIDPSLHTYENAGTLIKTLESMGISVASIRGNLVDEFWNDRPPLQSKCPTILSPDEHGCPVKDKLTDLRKRIAQKKCDSIILSTLDDIMWLLNIRGFDIKYNPLAYSYVLVTASEVHLFMDKADDAVRKYLESEGVTLHPYADAYDFMAKWYEQQAGLNKHKPRVFVPRNTNYLFGQIFEPSAVVEGSPVQVMKGVKNPVELEGMRNSHIRDSAALVSFLMWLETELLQGRSHSEIELASKIDSMRAAMDKYVDLSFSTISAAGDHAAKPHYHPEGEEGKRLVTADEVYLLDSGAHYRDGTTDVTRTVWISSKSPIPQEFIRHNTLVLKGHINLASTVFPHALVGIRLDTLSRHAMWQVGLDFNHGTGHGVGHFLNVHEGPASIGFRTASYESDAWIREGMILTIEPGYYLRGKWGIRIENCYEVVRANVPSDADFLGFRALTLAPIQTSIIDKSMLTTDEINWLNSYHDRVLSVVGKFFENSGKTAELEWLRKQCAHI</sequence>
<evidence type="ECO:0000259" key="5">
    <source>
        <dbReference type="Pfam" id="PF01321"/>
    </source>
</evidence>
<dbReference type="Pfam" id="PF16188">
    <property type="entry name" value="Peptidase_M24_C"/>
    <property type="match status" value="1"/>
</dbReference>
<dbReference type="Pfam" id="PF16189">
    <property type="entry name" value="Creatinase_N_2"/>
    <property type="match status" value="1"/>
</dbReference>
<evidence type="ECO:0000256" key="3">
    <source>
        <dbReference type="ARBA" id="ARBA00022801"/>
    </source>
</evidence>
<evidence type="ECO:0000256" key="1">
    <source>
        <dbReference type="ARBA" id="ARBA00008766"/>
    </source>
</evidence>
<comment type="similarity">
    <text evidence="1">Belongs to the peptidase M24B family.</text>
</comment>
<keyword evidence="7" id="KW-1185">Reference proteome</keyword>
<feature type="domain" description="Peptidase M24 C-terminal" evidence="6">
    <location>
        <begin position="575"/>
        <end position="638"/>
    </location>
</feature>
<accession>A0A7I4Y0W1</accession>
<dbReference type="Gene3D" id="3.90.230.10">
    <property type="entry name" value="Creatinase/methionine aminopeptidase superfamily"/>
    <property type="match status" value="1"/>
</dbReference>
<dbReference type="SUPFAM" id="SSF55920">
    <property type="entry name" value="Creatinase/aminopeptidase"/>
    <property type="match status" value="1"/>
</dbReference>
<dbReference type="Pfam" id="PF00557">
    <property type="entry name" value="Peptidase_M24"/>
    <property type="match status" value="1"/>
</dbReference>
<dbReference type="OMA" id="EPGMILS"/>
<protein>
    <submittedName>
        <fullName evidence="8">Xaa-Pro aminopeptidase P</fullName>
    </submittedName>
</protein>
<dbReference type="SUPFAM" id="SSF53092">
    <property type="entry name" value="Creatinase/prolidase N-terminal domain"/>
    <property type="match status" value="1"/>
</dbReference>
<dbReference type="GO" id="GO:0070006">
    <property type="term" value="F:metalloaminopeptidase activity"/>
    <property type="evidence" value="ECO:0007669"/>
    <property type="project" value="InterPro"/>
</dbReference>
<keyword evidence="2" id="KW-0479">Metal-binding</keyword>
<evidence type="ECO:0000313" key="7">
    <source>
        <dbReference type="Proteomes" id="UP000025227"/>
    </source>
</evidence>
<dbReference type="CDD" id="cd01085">
    <property type="entry name" value="APP"/>
    <property type="match status" value="1"/>
</dbReference>
<dbReference type="GO" id="GO:0046872">
    <property type="term" value="F:metal ion binding"/>
    <property type="evidence" value="ECO:0007669"/>
    <property type="project" value="UniProtKB-KW"/>
</dbReference>
<dbReference type="FunFam" id="3.90.230.10:FF:000009">
    <property type="entry name" value="xaa-Pro aminopeptidase 2"/>
    <property type="match status" value="1"/>
</dbReference>
<dbReference type="WBParaSite" id="HCON_00029880-00002">
    <property type="protein sequence ID" value="HCON_00029880-00002"/>
    <property type="gene ID" value="HCON_00029880"/>
</dbReference>
<dbReference type="AlphaFoldDB" id="A0A7I4Y0W1"/>
<dbReference type="InterPro" id="IPR000587">
    <property type="entry name" value="Creatinase_N"/>
</dbReference>
<dbReference type="InterPro" id="IPR000994">
    <property type="entry name" value="Pept_M24"/>
</dbReference>
<dbReference type="InterPro" id="IPR032416">
    <property type="entry name" value="Peptidase_M24_C"/>
</dbReference>
<feature type="domain" description="Creatinase N-terminal" evidence="5">
    <location>
        <begin position="71"/>
        <end position="159"/>
    </location>
</feature>
<evidence type="ECO:0000256" key="2">
    <source>
        <dbReference type="ARBA" id="ARBA00022723"/>
    </source>
</evidence>
<dbReference type="Proteomes" id="UP000025227">
    <property type="component" value="Unplaced"/>
</dbReference>
<dbReference type="PANTHER" id="PTHR43763">
    <property type="entry name" value="XAA-PRO AMINOPEPTIDASE 1"/>
    <property type="match status" value="1"/>
</dbReference>
<dbReference type="OrthoDB" id="9995434at2759"/>
<dbReference type="GO" id="GO:0005737">
    <property type="term" value="C:cytoplasm"/>
    <property type="evidence" value="ECO:0007669"/>
    <property type="project" value="UniProtKB-ARBA"/>
</dbReference>